<dbReference type="GO" id="GO:0043409">
    <property type="term" value="P:negative regulation of MAPK cascade"/>
    <property type="evidence" value="ECO:0007669"/>
    <property type="project" value="TreeGrafter"/>
</dbReference>
<dbReference type="PRINTS" id="PR01908">
    <property type="entry name" value="ADSPHPHTASE"/>
</dbReference>
<evidence type="ECO:0000256" key="5">
    <source>
        <dbReference type="ARBA" id="ARBA00048336"/>
    </source>
</evidence>
<comment type="catalytic activity">
    <reaction evidence="4 7">
        <text>O-phospho-L-seryl-[protein] + H2O = L-seryl-[protein] + phosphate</text>
        <dbReference type="Rhea" id="RHEA:20629"/>
        <dbReference type="Rhea" id="RHEA-COMP:9863"/>
        <dbReference type="Rhea" id="RHEA-COMP:11604"/>
        <dbReference type="ChEBI" id="CHEBI:15377"/>
        <dbReference type="ChEBI" id="CHEBI:29999"/>
        <dbReference type="ChEBI" id="CHEBI:43474"/>
        <dbReference type="ChEBI" id="CHEBI:83421"/>
        <dbReference type="EC" id="3.1.3.16"/>
    </reaction>
</comment>
<evidence type="ECO:0000256" key="3">
    <source>
        <dbReference type="ARBA" id="ARBA00022912"/>
    </source>
</evidence>
<proteinExistence type="inferred from homology"/>
<dbReference type="InterPro" id="IPR000340">
    <property type="entry name" value="Dual-sp_phosphatase_cat-dom"/>
</dbReference>
<dbReference type="OrthoDB" id="253091at2759"/>
<sequence length="188" mass="20625">TSGSQFEISVQALNELLANDNGLYSLPSCNYNEVFHGIYVGNAVIAQDIRKLQSLGITHIINAAEGSSLMHVNTSPDFYNGTGIVYYGIKANDTASFDLSSYFEDSSEFIDKALSQKDGRVFVHCLQGYSRSATLVIAHLMLRHKMDVKSAVCIVRQKREIGPNDGFLKQLCELNEKLALQGVIVTGT</sequence>
<evidence type="ECO:0000256" key="6">
    <source>
        <dbReference type="PIRSR" id="PIRSR620405-1"/>
    </source>
</evidence>
<keyword evidence="11" id="KW-1185">Reference proteome</keyword>
<evidence type="ECO:0000313" key="11">
    <source>
        <dbReference type="Proteomes" id="UP000694569"/>
    </source>
</evidence>
<dbReference type="SUPFAM" id="SSF52799">
    <property type="entry name" value="(Phosphotyrosine protein) phosphatases II"/>
    <property type="match status" value="1"/>
</dbReference>
<keyword evidence="3 7" id="KW-0904">Protein phosphatase</keyword>
<dbReference type="GO" id="GO:0008138">
    <property type="term" value="F:protein tyrosine/serine/threonine phosphatase activity"/>
    <property type="evidence" value="ECO:0007669"/>
    <property type="project" value="UniProtKB-UniRule"/>
</dbReference>
<dbReference type="Gene3D" id="3.90.190.10">
    <property type="entry name" value="Protein tyrosine phosphatase superfamily"/>
    <property type="match status" value="1"/>
</dbReference>
<comment type="similarity">
    <text evidence="1 7">Belongs to the protein-tyrosine phosphatase family. Non-receptor class dual specificity subfamily.</text>
</comment>
<dbReference type="EC" id="3.1.3.48" evidence="7"/>
<reference evidence="10" key="2">
    <citation type="submission" date="2025-09" db="UniProtKB">
        <authorList>
            <consortium name="Ensembl"/>
        </authorList>
    </citation>
    <scope>IDENTIFICATION</scope>
</reference>
<evidence type="ECO:0000256" key="2">
    <source>
        <dbReference type="ARBA" id="ARBA00022801"/>
    </source>
</evidence>
<dbReference type="InterPro" id="IPR000387">
    <property type="entry name" value="Tyr_Pase_dom"/>
</dbReference>
<evidence type="ECO:0000256" key="7">
    <source>
        <dbReference type="RuleBase" id="RU366038"/>
    </source>
</evidence>
<name>A0A8C5WJW8_9ANUR</name>
<evidence type="ECO:0000256" key="4">
    <source>
        <dbReference type="ARBA" id="ARBA00047761"/>
    </source>
</evidence>
<dbReference type="GO" id="GO:0005737">
    <property type="term" value="C:cytoplasm"/>
    <property type="evidence" value="ECO:0007669"/>
    <property type="project" value="TreeGrafter"/>
</dbReference>
<keyword evidence="2 7" id="KW-0378">Hydrolase</keyword>
<dbReference type="Ensembl" id="ENSLLET00000045644.1">
    <property type="protein sequence ID" value="ENSLLEP00000043896.1"/>
    <property type="gene ID" value="ENSLLEG00000027865.1"/>
</dbReference>
<evidence type="ECO:0000313" key="10">
    <source>
        <dbReference type="Ensembl" id="ENSLLEP00000043896.1"/>
    </source>
</evidence>
<comment type="catalytic activity">
    <reaction evidence="7">
        <text>O-phospho-L-tyrosyl-[protein] + H2O = L-tyrosyl-[protein] + phosphate</text>
        <dbReference type="Rhea" id="RHEA:10684"/>
        <dbReference type="Rhea" id="RHEA-COMP:10136"/>
        <dbReference type="Rhea" id="RHEA-COMP:20101"/>
        <dbReference type="ChEBI" id="CHEBI:15377"/>
        <dbReference type="ChEBI" id="CHEBI:43474"/>
        <dbReference type="ChEBI" id="CHEBI:46858"/>
        <dbReference type="ChEBI" id="CHEBI:61978"/>
        <dbReference type="EC" id="3.1.3.48"/>
    </reaction>
</comment>
<dbReference type="InterPro" id="IPR020422">
    <property type="entry name" value="TYR_PHOSPHATASE_DUAL_dom"/>
</dbReference>
<comment type="catalytic activity">
    <reaction evidence="5 7">
        <text>O-phospho-L-threonyl-[protein] + H2O = L-threonyl-[protein] + phosphate</text>
        <dbReference type="Rhea" id="RHEA:47004"/>
        <dbReference type="Rhea" id="RHEA-COMP:11060"/>
        <dbReference type="Rhea" id="RHEA-COMP:11605"/>
        <dbReference type="ChEBI" id="CHEBI:15377"/>
        <dbReference type="ChEBI" id="CHEBI:30013"/>
        <dbReference type="ChEBI" id="CHEBI:43474"/>
        <dbReference type="ChEBI" id="CHEBI:61977"/>
        <dbReference type="EC" id="3.1.3.16"/>
    </reaction>
</comment>
<dbReference type="InterPro" id="IPR020405">
    <property type="entry name" value="Atypical_DUSP_subfamA"/>
</dbReference>
<dbReference type="EC" id="3.1.3.16" evidence="7"/>
<evidence type="ECO:0000259" key="9">
    <source>
        <dbReference type="PROSITE" id="PS50056"/>
    </source>
</evidence>
<dbReference type="Pfam" id="PF00782">
    <property type="entry name" value="DSPc"/>
    <property type="match status" value="1"/>
</dbReference>
<evidence type="ECO:0000259" key="8">
    <source>
        <dbReference type="PROSITE" id="PS50054"/>
    </source>
</evidence>
<comment type="function">
    <text evidence="7">Dual specificity phosphatase able to dephosphorylate phosphotyrosine, phosphoserine and phosphothreonine residues, with a preference for phosphotyrosine as a substrate.</text>
</comment>
<feature type="domain" description="Tyrosine-protein phosphatase" evidence="8">
    <location>
        <begin position="30"/>
        <end position="180"/>
    </location>
</feature>
<feature type="domain" description="Tyrosine specific protein phosphatases" evidence="9">
    <location>
        <begin position="100"/>
        <end position="159"/>
    </location>
</feature>
<dbReference type="InterPro" id="IPR016130">
    <property type="entry name" value="Tyr_Pase_AS"/>
</dbReference>
<reference evidence="10" key="1">
    <citation type="submission" date="2025-08" db="UniProtKB">
        <authorList>
            <consortium name="Ensembl"/>
        </authorList>
    </citation>
    <scope>IDENTIFICATION</scope>
</reference>
<dbReference type="Proteomes" id="UP000694569">
    <property type="component" value="Unplaced"/>
</dbReference>
<dbReference type="PRINTS" id="PR01909">
    <property type="entry name" value="ADSPHPHTASEA"/>
</dbReference>
<accession>A0A8C5WJW8</accession>
<dbReference type="PROSITE" id="PS50056">
    <property type="entry name" value="TYR_PHOSPHATASE_2"/>
    <property type="match status" value="1"/>
</dbReference>
<dbReference type="PANTHER" id="PTHR45682">
    <property type="entry name" value="AGAP008228-PA"/>
    <property type="match status" value="1"/>
</dbReference>
<dbReference type="GO" id="GO:0033549">
    <property type="term" value="F:MAP kinase phosphatase activity"/>
    <property type="evidence" value="ECO:0007669"/>
    <property type="project" value="TreeGrafter"/>
</dbReference>
<dbReference type="PROSITE" id="PS00383">
    <property type="entry name" value="TYR_PHOSPHATASE_1"/>
    <property type="match status" value="1"/>
</dbReference>
<feature type="active site" description="Phosphocysteine intermediate" evidence="6">
    <location>
        <position position="125"/>
    </location>
</feature>
<dbReference type="AlphaFoldDB" id="A0A8C5WJW8"/>
<protein>
    <recommendedName>
        <fullName evidence="7">Dual specificity protein phosphatase</fullName>
        <ecNumber evidence="7">3.1.3.16</ecNumber>
        <ecNumber evidence="7">3.1.3.48</ecNumber>
    </recommendedName>
</protein>
<dbReference type="InterPro" id="IPR029021">
    <property type="entry name" value="Prot-tyrosine_phosphatase-like"/>
</dbReference>
<organism evidence="10 11">
    <name type="scientific">Leptobrachium leishanense</name>
    <name type="common">Leishan spiny toad</name>
    <dbReference type="NCBI Taxonomy" id="445787"/>
    <lineage>
        <taxon>Eukaryota</taxon>
        <taxon>Metazoa</taxon>
        <taxon>Chordata</taxon>
        <taxon>Craniata</taxon>
        <taxon>Vertebrata</taxon>
        <taxon>Euteleostomi</taxon>
        <taxon>Amphibia</taxon>
        <taxon>Batrachia</taxon>
        <taxon>Anura</taxon>
        <taxon>Pelobatoidea</taxon>
        <taxon>Megophryidae</taxon>
        <taxon>Leptobrachium</taxon>
    </lineage>
</organism>
<dbReference type="PANTHER" id="PTHR45682:SF1">
    <property type="entry name" value="DUAL SPECIFICITY PROTEIN PHOSPHATASE 3"/>
    <property type="match status" value="1"/>
</dbReference>
<dbReference type="GO" id="GO:0004725">
    <property type="term" value="F:protein tyrosine phosphatase activity"/>
    <property type="evidence" value="ECO:0007669"/>
    <property type="project" value="UniProtKB-EC"/>
</dbReference>
<dbReference type="SMART" id="SM00195">
    <property type="entry name" value="DSPc"/>
    <property type="match status" value="1"/>
</dbReference>
<dbReference type="GeneTree" id="ENSGT00940000162682"/>
<dbReference type="GO" id="GO:0004722">
    <property type="term" value="F:protein serine/threonine phosphatase activity"/>
    <property type="evidence" value="ECO:0007669"/>
    <property type="project" value="UniProtKB-EC"/>
</dbReference>
<evidence type="ECO:0000256" key="1">
    <source>
        <dbReference type="ARBA" id="ARBA00008601"/>
    </source>
</evidence>
<dbReference type="PROSITE" id="PS50054">
    <property type="entry name" value="TYR_PHOSPHATASE_DUAL"/>
    <property type="match status" value="1"/>
</dbReference>